<organism evidence="1 2">
    <name type="scientific">Cannabis sativa</name>
    <name type="common">Hemp</name>
    <name type="synonym">Marijuana</name>
    <dbReference type="NCBI Taxonomy" id="3483"/>
    <lineage>
        <taxon>Eukaryota</taxon>
        <taxon>Viridiplantae</taxon>
        <taxon>Streptophyta</taxon>
        <taxon>Embryophyta</taxon>
        <taxon>Tracheophyta</taxon>
        <taxon>Spermatophyta</taxon>
        <taxon>Magnoliopsida</taxon>
        <taxon>eudicotyledons</taxon>
        <taxon>Gunneridae</taxon>
        <taxon>Pentapetalae</taxon>
        <taxon>rosids</taxon>
        <taxon>fabids</taxon>
        <taxon>Rosales</taxon>
        <taxon>Cannabaceae</taxon>
        <taxon>Cannabis</taxon>
    </lineage>
</organism>
<evidence type="ECO:0000313" key="1">
    <source>
        <dbReference type="EnsemblPlants" id="cds.evm.model.02.166"/>
    </source>
</evidence>
<dbReference type="EMBL" id="UZAU01000090">
    <property type="status" value="NOT_ANNOTATED_CDS"/>
    <property type="molecule type" value="Genomic_DNA"/>
</dbReference>
<reference evidence="1" key="1">
    <citation type="submission" date="2018-11" db="EMBL/GenBank/DDBJ databases">
        <authorList>
            <person name="Grassa J C."/>
        </authorList>
    </citation>
    <scope>NUCLEOTIDE SEQUENCE [LARGE SCALE GENOMIC DNA]</scope>
</reference>
<accession>A0A803NUI4</accession>
<sequence length="117" mass="13585">MNLMYPEFDVEFLKFIIFQMDKKRRLELPLTSPLPTDMITITRSSVNSWTFSIRAPLTPQQEVYLQRVHNGILAIESAMEYIQLNGITVESMTQLLSAVERIPEQLQDAVSIFRRPP</sequence>
<dbReference type="Proteomes" id="UP000596661">
    <property type="component" value="Chromosome 2"/>
</dbReference>
<protein>
    <submittedName>
        <fullName evidence="1">Uncharacterized protein</fullName>
    </submittedName>
</protein>
<dbReference type="EnsemblPlants" id="evm.model.02.166">
    <property type="protein sequence ID" value="cds.evm.model.02.166"/>
    <property type="gene ID" value="evm.TU.02.166"/>
</dbReference>
<dbReference type="AlphaFoldDB" id="A0A803NUI4"/>
<evidence type="ECO:0000313" key="2">
    <source>
        <dbReference type="Proteomes" id="UP000596661"/>
    </source>
</evidence>
<keyword evidence="2" id="KW-1185">Reference proteome</keyword>
<name>A0A803NUI4_CANSA</name>
<reference evidence="1" key="2">
    <citation type="submission" date="2021-03" db="UniProtKB">
        <authorList>
            <consortium name="EnsemblPlants"/>
        </authorList>
    </citation>
    <scope>IDENTIFICATION</scope>
</reference>
<dbReference type="Gramene" id="evm.model.02.166">
    <property type="protein sequence ID" value="cds.evm.model.02.166"/>
    <property type="gene ID" value="evm.TU.02.166"/>
</dbReference>
<proteinExistence type="predicted"/>